<dbReference type="PANTHER" id="PTHR30520:SF8">
    <property type="entry name" value="NITRITE TRANSPORTER NIRC"/>
    <property type="match status" value="1"/>
</dbReference>
<organism evidence="7 8">
    <name type="scientific">Clostridium scatologenes</name>
    <dbReference type="NCBI Taxonomy" id="1548"/>
    <lineage>
        <taxon>Bacteria</taxon>
        <taxon>Bacillati</taxon>
        <taxon>Bacillota</taxon>
        <taxon>Clostridia</taxon>
        <taxon>Eubacteriales</taxon>
        <taxon>Clostridiaceae</taxon>
        <taxon>Clostridium</taxon>
    </lineage>
</organism>
<accession>A0A0E3JP12</accession>
<feature type="transmembrane region" description="Helical" evidence="6">
    <location>
        <begin position="226"/>
        <end position="251"/>
    </location>
</feature>
<keyword evidence="2 6" id="KW-0812">Transmembrane</keyword>
<keyword evidence="3 6" id="KW-1133">Transmembrane helix</keyword>
<evidence type="ECO:0000256" key="1">
    <source>
        <dbReference type="ARBA" id="ARBA00004141"/>
    </source>
</evidence>
<dbReference type="GO" id="GO:0015499">
    <property type="term" value="F:formate transmembrane transporter activity"/>
    <property type="evidence" value="ECO:0007669"/>
    <property type="project" value="TreeGrafter"/>
</dbReference>
<evidence type="ECO:0000256" key="2">
    <source>
        <dbReference type="ARBA" id="ARBA00022692"/>
    </source>
</evidence>
<evidence type="ECO:0000256" key="4">
    <source>
        <dbReference type="ARBA" id="ARBA00023136"/>
    </source>
</evidence>
<sequence length="256" mass="27581">MFSEEINKLSGAAVKKASFLKESKGRYLIASALAGMFVGFGIILIFTVGGLLSSVNSPATKIAMGVSFGIALSLVLAAGSELFTGNNMIMPIGALEKKVPWSSVWGIWIFSYIGNVLGSVVLAALFVQSGLWKGTTAEFILKTSTAKMTAPYMELFVRGILCNILVCLAVWCYFKLKDEAAKLIMVFWCLFAFITSGFEHSVANMTLLSIALMIPHKAAVSINGFMYNLSAVTLGNIVGGMIFVGVAYWYISKKKS</sequence>
<dbReference type="PROSITE" id="PS01006">
    <property type="entry name" value="FORMATE_NITRITE_TP_2"/>
    <property type="match status" value="1"/>
</dbReference>
<feature type="transmembrane region" description="Helical" evidence="6">
    <location>
        <begin position="155"/>
        <end position="174"/>
    </location>
</feature>
<dbReference type="RefSeq" id="WP_029161536.1">
    <property type="nucleotide sequence ID" value="NZ_CP009933.1"/>
</dbReference>
<reference evidence="7 8" key="1">
    <citation type="journal article" date="2015" name="J. Biotechnol.">
        <title>Complete genome sequence of a malodorant-producing acetogen, Clostridium scatologenes ATCC 25775(T).</title>
        <authorList>
            <person name="Zhu Z."/>
            <person name="Guo T."/>
            <person name="Zheng H."/>
            <person name="Song T."/>
            <person name="Ouyang P."/>
            <person name="Xie J."/>
        </authorList>
    </citation>
    <scope>NUCLEOTIDE SEQUENCE [LARGE SCALE GENOMIC DNA]</scope>
    <source>
        <strain evidence="7 8">ATCC 25775</strain>
    </source>
</reference>
<dbReference type="STRING" id="1548.CSCA_2748"/>
<proteinExistence type="inferred from homology"/>
<keyword evidence="8" id="KW-1185">Reference proteome</keyword>
<protein>
    <submittedName>
        <fullName evidence="7">Formate/nitrite transporter</fullName>
    </submittedName>
</protein>
<feature type="transmembrane region" description="Helical" evidence="6">
    <location>
        <begin position="104"/>
        <end position="127"/>
    </location>
</feature>
<gene>
    <name evidence="7" type="ORF">CSCA_2748</name>
</gene>
<feature type="transmembrane region" description="Helical" evidence="6">
    <location>
        <begin position="186"/>
        <end position="214"/>
    </location>
</feature>
<evidence type="ECO:0000256" key="6">
    <source>
        <dbReference type="SAM" id="Phobius"/>
    </source>
</evidence>
<dbReference type="InterPro" id="IPR000292">
    <property type="entry name" value="For/NO2_transpt"/>
</dbReference>
<dbReference type="InterPro" id="IPR023271">
    <property type="entry name" value="Aquaporin-like"/>
</dbReference>
<keyword evidence="4 6" id="KW-0472">Membrane</keyword>
<name>A0A0E3JP12_CLOSL</name>
<dbReference type="KEGG" id="csq:CSCA_2748"/>
<dbReference type="GO" id="GO:0005886">
    <property type="term" value="C:plasma membrane"/>
    <property type="evidence" value="ECO:0007669"/>
    <property type="project" value="TreeGrafter"/>
</dbReference>
<dbReference type="Gene3D" id="1.20.1080.10">
    <property type="entry name" value="Glycerol uptake facilitator protein"/>
    <property type="match status" value="1"/>
</dbReference>
<dbReference type="HOGENOM" id="CLU_036896_2_1_9"/>
<dbReference type="Proteomes" id="UP000033115">
    <property type="component" value="Chromosome"/>
</dbReference>
<feature type="transmembrane region" description="Helical" evidence="6">
    <location>
        <begin position="27"/>
        <end position="50"/>
    </location>
</feature>
<dbReference type="PANTHER" id="PTHR30520">
    <property type="entry name" value="FORMATE TRANSPORTER-RELATED"/>
    <property type="match status" value="1"/>
</dbReference>
<comment type="similarity">
    <text evidence="5">Belongs to the FNT transporter (TC 1.A.16) family.</text>
</comment>
<evidence type="ECO:0000313" key="8">
    <source>
        <dbReference type="Proteomes" id="UP000033115"/>
    </source>
</evidence>
<dbReference type="AlphaFoldDB" id="A0A0E3JP12"/>
<dbReference type="EMBL" id="CP009933">
    <property type="protein sequence ID" value="AKA69873.1"/>
    <property type="molecule type" value="Genomic_DNA"/>
</dbReference>
<dbReference type="InterPro" id="IPR024002">
    <property type="entry name" value="For/NO2_transpt_CS"/>
</dbReference>
<dbReference type="Pfam" id="PF01226">
    <property type="entry name" value="Form_Nir_trans"/>
    <property type="match status" value="1"/>
</dbReference>
<comment type="subcellular location">
    <subcellularLocation>
        <location evidence="1">Membrane</location>
        <topology evidence="1">Multi-pass membrane protein</topology>
    </subcellularLocation>
</comment>
<feature type="transmembrane region" description="Helical" evidence="6">
    <location>
        <begin position="62"/>
        <end position="83"/>
    </location>
</feature>
<evidence type="ECO:0000256" key="5">
    <source>
        <dbReference type="ARBA" id="ARBA00049660"/>
    </source>
</evidence>
<evidence type="ECO:0000313" key="7">
    <source>
        <dbReference type="EMBL" id="AKA69873.1"/>
    </source>
</evidence>
<evidence type="ECO:0000256" key="3">
    <source>
        <dbReference type="ARBA" id="ARBA00022989"/>
    </source>
</evidence>